<protein>
    <submittedName>
        <fullName evidence="1">Uncharacterized protein</fullName>
    </submittedName>
</protein>
<dbReference type="AlphaFoldDB" id="A0A0A8ZVZ6"/>
<sequence>MIPASPLSSLLSSPRSSPSRLAALLAALLPPSLPPLLLRSQASPAPPKRLGRAWKRHPQRHHYWTGTTALLVLLLSFGRKNMQQCCWWSICVSLLTATGRSSAFAHAYMPAASMSGQILPFVYSLTLDGRGWRIRLVRCRFAVGERQVRADGLT</sequence>
<reference evidence="1" key="1">
    <citation type="submission" date="2014-09" db="EMBL/GenBank/DDBJ databases">
        <authorList>
            <person name="Magalhaes I.L.F."/>
            <person name="Oliveira U."/>
            <person name="Santos F.R."/>
            <person name="Vidigal T.H.D.A."/>
            <person name="Brescovit A.D."/>
            <person name="Santos A.J."/>
        </authorList>
    </citation>
    <scope>NUCLEOTIDE SEQUENCE</scope>
    <source>
        <tissue evidence="1">Shoot tissue taken approximately 20 cm above the soil surface</tissue>
    </source>
</reference>
<name>A0A0A8ZVZ6_ARUDO</name>
<proteinExistence type="predicted"/>
<accession>A0A0A8ZVZ6</accession>
<evidence type="ECO:0000313" key="1">
    <source>
        <dbReference type="EMBL" id="JAD43006.1"/>
    </source>
</evidence>
<organism evidence="1">
    <name type="scientific">Arundo donax</name>
    <name type="common">Giant reed</name>
    <name type="synonym">Donax arundinaceus</name>
    <dbReference type="NCBI Taxonomy" id="35708"/>
    <lineage>
        <taxon>Eukaryota</taxon>
        <taxon>Viridiplantae</taxon>
        <taxon>Streptophyta</taxon>
        <taxon>Embryophyta</taxon>
        <taxon>Tracheophyta</taxon>
        <taxon>Spermatophyta</taxon>
        <taxon>Magnoliopsida</taxon>
        <taxon>Liliopsida</taxon>
        <taxon>Poales</taxon>
        <taxon>Poaceae</taxon>
        <taxon>PACMAD clade</taxon>
        <taxon>Arundinoideae</taxon>
        <taxon>Arundineae</taxon>
        <taxon>Arundo</taxon>
    </lineage>
</organism>
<dbReference type="EMBL" id="GBRH01254889">
    <property type="protein sequence ID" value="JAD43006.1"/>
    <property type="molecule type" value="Transcribed_RNA"/>
</dbReference>
<reference evidence="1" key="2">
    <citation type="journal article" date="2015" name="Data Brief">
        <title>Shoot transcriptome of the giant reed, Arundo donax.</title>
        <authorList>
            <person name="Barrero R.A."/>
            <person name="Guerrero F.D."/>
            <person name="Moolhuijzen P."/>
            <person name="Goolsby J.A."/>
            <person name="Tidwell J."/>
            <person name="Bellgard S.E."/>
            <person name="Bellgard M.I."/>
        </authorList>
    </citation>
    <scope>NUCLEOTIDE SEQUENCE</scope>
    <source>
        <tissue evidence="1">Shoot tissue taken approximately 20 cm above the soil surface</tissue>
    </source>
</reference>